<dbReference type="EMBL" id="VHLG01000012">
    <property type="protein sequence ID" value="TPW28589.1"/>
    <property type="molecule type" value="Genomic_DNA"/>
</dbReference>
<feature type="region of interest" description="Disordered" evidence="1">
    <location>
        <begin position="1"/>
        <end position="25"/>
    </location>
</feature>
<accession>A0A506U7J8</accession>
<dbReference type="Proteomes" id="UP000318801">
    <property type="component" value="Unassembled WGS sequence"/>
</dbReference>
<evidence type="ECO:0000313" key="2">
    <source>
        <dbReference type="EMBL" id="TPW28589.1"/>
    </source>
</evidence>
<organism evidence="2 3">
    <name type="scientific">Martelella alba</name>
    <dbReference type="NCBI Taxonomy" id="2590451"/>
    <lineage>
        <taxon>Bacteria</taxon>
        <taxon>Pseudomonadati</taxon>
        <taxon>Pseudomonadota</taxon>
        <taxon>Alphaproteobacteria</taxon>
        <taxon>Hyphomicrobiales</taxon>
        <taxon>Aurantimonadaceae</taxon>
        <taxon>Martelella</taxon>
    </lineage>
</organism>
<keyword evidence="3" id="KW-1185">Reference proteome</keyword>
<comment type="caution">
    <text evidence="2">The sequence shown here is derived from an EMBL/GenBank/DDBJ whole genome shotgun (WGS) entry which is preliminary data.</text>
</comment>
<dbReference type="AlphaFoldDB" id="A0A506U7J8"/>
<protein>
    <submittedName>
        <fullName evidence="2">Uncharacterized protein</fullName>
    </submittedName>
</protein>
<gene>
    <name evidence="2" type="ORF">FJU08_17450</name>
</gene>
<evidence type="ECO:0000313" key="3">
    <source>
        <dbReference type="Proteomes" id="UP000318801"/>
    </source>
</evidence>
<dbReference type="OrthoDB" id="7853821at2"/>
<proteinExistence type="predicted"/>
<name>A0A506U7J8_9HYPH</name>
<dbReference type="RefSeq" id="WP_141150307.1">
    <property type="nucleotide sequence ID" value="NZ_VHLG01000012.1"/>
</dbReference>
<reference evidence="2 3" key="1">
    <citation type="submission" date="2019-06" db="EMBL/GenBank/DDBJ databases">
        <authorList>
            <person name="Li M."/>
        </authorList>
    </citation>
    <scope>NUCLEOTIDE SEQUENCE [LARGE SCALE GENOMIC DNA]</scope>
    <source>
        <strain evidence="2 3">BGMRC2036</strain>
    </source>
</reference>
<sequence length="61" mass="6555">MATSRLVAKEHDTQNGQQSPSKASKPCKISYGCGFYFCQTCGGSDYPNDKPFACETWGVGA</sequence>
<evidence type="ECO:0000256" key="1">
    <source>
        <dbReference type="SAM" id="MobiDB-lite"/>
    </source>
</evidence>